<dbReference type="KEGG" id="nlo:107223384"/>
<dbReference type="GeneID" id="107223384"/>
<dbReference type="OrthoDB" id="7648203at2759"/>
<dbReference type="InParanoid" id="A0A6J0BW15"/>
<keyword evidence="2" id="KW-1185">Reference proteome</keyword>
<accession>A0A6J0BW15</accession>
<evidence type="ECO:0000256" key="1">
    <source>
        <dbReference type="SAM" id="Phobius"/>
    </source>
</evidence>
<reference evidence="3 4" key="1">
    <citation type="submission" date="2025-05" db="UniProtKB">
        <authorList>
            <consortium name="RefSeq"/>
        </authorList>
    </citation>
    <scope>IDENTIFICATION</scope>
    <source>
        <tissue evidence="3 4">Thorax and Abdomen</tissue>
    </source>
</reference>
<dbReference type="RefSeq" id="XP_046595192.1">
    <property type="nucleotide sequence ID" value="XM_046739236.1"/>
</dbReference>
<gene>
    <name evidence="3 4 5 6 7" type="primary">LOC107223384</name>
</gene>
<name>A0A6J0BW15_NEOLC</name>
<dbReference type="RefSeq" id="XP_046595191.1">
    <property type="nucleotide sequence ID" value="XM_046739235.1"/>
</dbReference>
<protein>
    <submittedName>
        <fullName evidence="3 4">Uncharacterized protein LOC107223384</fullName>
    </submittedName>
</protein>
<dbReference type="RefSeq" id="XP_015518534.2">
    <property type="nucleotide sequence ID" value="XM_015663048.2"/>
</dbReference>
<dbReference type="RefSeq" id="XP_046595194.1">
    <property type="nucleotide sequence ID" value="XM_046739238.1"/>
</dbReference>
<proteinExistence type="predicted"/>
<dbReference type="RefSeq" id="XP_046595193.1">
    <property type="nucleotide sequence ID" value="XM_046739237.1"/>
</dbReference>
<evidence type="ECO:0000313" key="5">
    <source>
        <dbReference type="RefSeq" id="XP_046595192.1"/>
    </source>
</evidence>
<sequence length="481" mass="53263">MKIEERSCLIGFQTSQLVFFGIFIQTSFCKTIQAEPLVSLSVTPTTRVGQTAFITEWRWVSDERFNTVGTWNPGPRLDHVFFSYKGDQWLYGGHINAKNYYDLWLASGNEPWTRIPLPSGLIQAGPPKRPALCVVDGTLALYPLAGDTVWLLDVKDNVWTAFVCFGSSVIVANGTAKNYCPGNPGRNAISWCDAQEGRLSVYSGNVTWSFSLSPPHWLSHVISEPDASRLSRCSPSLQAGLAESDKAGLYLLCEEDDFGTRKVLRLKVKRKGVQLDDLGSLSLIPGNVSNLGITIAHCDEIVALVLAQEDNLPVWVIDNETGCLVKTGNSWVGYALKWLQIYSAVDYTLTCAGNTYKLRNPRVQPESLAESGKKTKYWPNRRGSFQMSLIELGELIKVDQDGLHLYHNRTATEALVFFALSLLMFLTFGVAWFFKRCVTMPTAPRGWPGSWGRSAVSVVAGDCTPTARYTPIPRGEIGLIT</sequence>
<evidence type="ECO:0000313" key="7">
    <source>
        <dbReference type="RefSeq" id="XP_046595194.1"/>
    </source>
</evidence>
<feature type="transmembrane region" description="Helical" evidence="1">
    <location>
        <begin position="414"/>
        <end position="434"/>
    </location>
</feature>
<evidence type="ECO:0000313" key="2">
    <source>
        <dbReference type="Proteomes" id="UP000829291"/>
    </source>
</evidence>
<keyword evidence="1" id="KW-1133">Transmembrane helix</keyword>
<keyword evidence="1" id="KW-0472">Membrane</keyword>
<organism evidence="2 3">
    <name type="scientific">Neodiprion lecontei</name>
    <name type="common">Redheaded pine sawfly</name>
    <dbReference type="NCBI Taxonomy" id="441921"/>
    <lineage>
        <taxon>Eukaryota</taxon>
        <taxon>Metazoa</taxon>
        <taxon>Ecdysozoa</taxon>
        <taxon>Arthropoda</taxon>
        <taxon>Hexapoda</taxon>
        <taxon>Insecta</taxon>
        <taxon>Pterygota</taxon>
        <taxon>Neoptera</taxon>
        <taxon>Endopterygota</taxon>
        <taxon>Hymenoptera</taxon>
        <taxon>Tenthredinoidea</taxon>
        <taxon>Diprionidae</taxon>
        <taxon>Diprioninae</taxon>
        <taxon>Neodiprion</taxon>
    </lineage>
</organism>
<evidence type="ECO:0000313" key="4">
    <source>
        <dbReference type="RefSeq" id="XP_046595191.1"/>
    </source>
</evidence>
<keyword evidence="1" id="KW-0812">Transmembrane</keyword>
<evidence type="ECO:0000313" key="3">
    <source>
        <dbReference type="RefSeq" id="XP_015518534.2"/>
    </source>
</evidence>
<evidence type="ECO:0000313" key="6">
    <source>
        <dbReference type="RefSeq" id="XP_046595193.1"/>
    </source>
</evidence>
<dbReference type="Proteomes" id="UP000829291">
    <property type="component" value="Chromosome 4"/>
</dbReference>
<dbReference type="InterPro" id="IPR011043">
    <property type="entry name" value="Gal_Oxase/kelch_b-propeller"/>
</dbReference>
<dbReference type="SUPFAM" id="SSF50965">
    <property type="entry name" value="Galactose oxidase, central domain"/>
    <property type="match status" value="1"/>
</dbReference>